<dbReference type="Gene3D" id="3.40.1190.20">
    <property type="match status" value="1"/>
</dbReference>
<gene>
    <name evidence="1" type="ORF">ENI13_01525</name>
</gene>
<comment type="caution">
    <text evidence="1">The sequence shown here is derived from an EMBL/GenBank/DDBJ whole genome shotgun (WGS) entry which is preliminary data.</text>
</comment>
<dbReference type="AlphaFoldDB" id="A0A7C1T241"/>
<feature type="non-terminal residue" evidence="1">
    <location>
        <position position="87"/>
    </location>
</feature>
<dbReference type="EMBL" id="DRHL01000083">
    <property type="protein sequence ID" value="HEB13640.1"/>
    <property type="molecule type" value="Genomic_DNA"/>
</dbReference>
<reference evidence="1" key="1">
    <citation type="journal article" date="2020" name="mSystems">
        <title>Genome- and Community-Level Interaction Insights into Carbon Utilization and Element Cycling Functions of Hydrothermarchaeota in Hydrothermal Sediment.</title>
        <authorList>
            <person name="Zhou Z."/>
            <person name="Liu Y."/>
            <person name="Xu W."/>
            <person name="Pan J."/>
            <person name="Luo Z.H."/>
            <person name="Li M."/>
        </authorList>
    </citation>
    <scope>NUCLEOTIDE SEQUENCE [LARGE SCALE GENOMIC DNA]</scope>
    <source>
        <strain evidence="1">HyVt-369</strain>
    </source>
</reference>
<dbReference type="InterPro" id="IPR029056">
    <property type="entry name" value="Ribokinase-like"/>
</dbReference>
<accession>A0A7C1T241</accession>
<dbReference type="SUPFAM" id="SSF53613">
    <property type="entry name" value="Ribokinase-like"/>
    <property type="match status" value="1"/>
</dbReference>
<protein>
    <recommendedName>
        <fullName evidence="2">Carbohydrate kinase PfkB domain-containing protein</fullName>
    </recommendedName>
</protein>
<evidence type="ECO:0008006" key="2">
    <source>
        <dbReference type="Google" id="ProtNLM"/>
    </source>
</evidence>
<proteinExistence type="predicted"/>
<sequence>MKKFDLITVGDTTLDVFLELEEEVKVIKDKTTGLDYLGLVNAEKIPVKKLTIVPAVGNSANVAIGAARLGLKSAIYTILGEDQTGSD</sequence>
<organism evidence="1">
    <name type="scientific">candidate division CPR3 bacterium</name>
    <dbReference type="NCBI Taxonomy" id="2268181"/>
    <lineage>
        <taxon>Bacteria</taxon>
        <taxon>Bacteria division CPR3</taxon>
    </lineage>
</organism>
<name>A0A7C1T241_UNCC3</name>
<evidence type="ECO:0000313" key="1">
    <source>
        <dbReference type="EMBL" id="HEB13640.1"/>
    </source>
</evidence>
<dbReference type="Proteomes" id="UP000885695">
    <property type="component" value="Unassembled WGS sequence"/>
</dbReference>